<dbReference type="Pfam" id="PF17764">
    <property type="entry name" value="PriA_3primeBD"/>
    <property type="match status" value="1"/>
</dbReference>
<proteinExistence type="predicted"/>
<dbReference type="AlphaFoldDB" id="A0A6J7DGM4"/>
<reference evidence="6" key="1">
    <citation type="submission" date="2020-05" db="EMBL/GenBank/DDBJ databases">
        <authorList>
            <person name="Chiriac C."/>
            <person name="Salcher M."/>
            <person name="Ghai R."/>
            <person name="Kavagutti S V."/>
        </authorList>
    </citation>
    <scope>NUCLEOTIDE SEQUENCE</scope>
</reference>
<dbReference type="GO" id="GO:0043138">
    <property type="term" value="F:3'-5' DNA helicase activity"/>
    <property type="evidence" value="ECO:0007669"/>
    <property type="project" value="TreeGrafter"/>
</dbReference>
<evidence type="ECO:0000256" key="2">
    <source>
        <dbReference type="ARBA" id="ARBA00022840"/>
    </source>
</evidence>
<organism evidence="6">
    <name type="scientific">freshwater metagenome</name>
    <dbReference type="NCBI Taxonomy" id="449393"/>
    <lineage>
        <taxon>unclassified sequences</taxon>
        <taxon>metagenomes</taxon>
        <taxon>ecological metagenomes</taxon>
    </lineage>
</organism>
<dbReference type="PANTHER" id="PTHR30580:SF0">
    <property type="entry name" value="PRIMOSOMAL PROTEIN N"/>
    <property type="match status" value="1"/>
</dbReference>
<dbReference type="Gene3D" id="3.40.1440.60">
    <property type="entry name" value="PriA, 3(prime) DNA-binding domain"/>
    <property type="match status" value="1"/>
</dbReference>
<dbReference type="GO" id="GO:0006302">
    <property type="term" value="P:double-strand break repair"/>
    <property type="evidence" value="ECO:0007669"/>
    <property type="project" value="TreeGrafter"/>
</dbReference>
<dbReference type="PANTHER" id="PTHR30580">
    <property type="entry name" value="PRIMOSOMAL PROTEIN N"/>
    <property type="match status" value="1"/>
</dbReference>
<keyword evidence="1" id="KW-0547">Nucleotide-binding</keyword>
<feature type="domain" description="Primosomal protein N' 3' DNA-binding" evidence="5">
    <location>
        <begin position="29"/>
        <end position="127"/>
    </location>
</feature>
<evidence type="ECO:0000256" key="1">
    <source>
        <dbReference type="ARBA" id="ARBA00022741"/>
    </source>
</evidence>
<evidence type="ECO:0000313" key="6">
    <source>
        <dbReference type="EMBL" id="CAB4867569.1"/>
    </source>
</evidence>
<dbReference type="InterPro" id="IPR027417">
    <property type="entry name" value="P-loop_NTPase"/>
</dbReference>
<evidence type="ECO:0000256" key="3">
    <source>
        <dbReference type="ARBA" id="ARBA00023125"/>
    </source>
</evidence>
<dbReference type="GO" id="GO:0006310">
    <property type="term" value="P:DNA recombination"/>
    <property type="evidence" value="ECO:0007669"/>
    <property type="project" value="TreeGrafter"/>
</dbReference>
<feature type="compositionally biased region" description="Basic residues" evidence="4">
    <location>
        <begin position="7"/>
        <end position="18"/>
    </location>
</feature>
<evidence type="ECO:0000259" key="5">
    <source>
        <dbReference type="Pfam" id="PF17764"/>
    </source>
</evidence>
<dbReference type="SUPFAM" id="SSF52540">
    <property type="entry name" value="P-loop containing nucleoside triphosphate hydrolases"/>
    <property type="match status" value="1"/>
</dbReference>
<dbReference type="EMBL" id="CAFBLW010000004">
    <property type="protein sequence ID" value="CAB4867569.1"/>
    <property type="molecule type" value="Genomic_DNA"/>
</dbReference>
<dbReference type="GO" id="GO:0006270">
    <property type="term" value="P:DNA replication initiation"/>
    <property type="evidence" value="ECO:0007669"/>
    <property type="project" value="TreeGrafter"/>
</dbReference>
<evidence type="ECO:0000256" key="4">
    <source>
        <dbReference type="SAM" id="MobiDB-lite"/>
    </source>
</evidence>
<protein>
    <submittedName>
        <fullName evidence="6">Unannotated protein</fullName>
    </submittedName>
</protein>
<dbReference type="InterPro" id="IPR042115">
    <property type="entry name" value="PriA_3primeBD_sf"/>
</dbReference>
<dbReference type="Gene3D" id="3.40.50.300">
    <property type="entry name" value="P-loop containing nucleotide triphosphate hydrolases"/>
    <property type="match status" value="1"/>
</dbReference>
<gene>
    <name evidence="6" type="ORF">UFOPK3461_00134</name>
</gene>
<accession>A0A6J7DGM4</accession>
<feature type="region of interest" description="Disordered" evidence="4">
    <location>
        <begin position="1"/>
        <end position="20"/>
    </location>
</feature>
<dbReference type="GO" id="GO:0003677">
    <property type="term" value="F:DNA binding"/>
    <property type="evidence" value="ECO:0007669"/>
    <property type="project" value="UniProtKB-KW"/>
</dbReference>
<keyword evidence="2" id="KW-0067">ATP-binding</keyword>
<dbReference type="InterPro" id="IPR041222">
    <property type="entry name" value="PriA_3primeBD"/>
</dbReference>
<sequence length="629" mass="69967">MADVKPLRLKSQKSKGKTTHTNFSDHLARVIVDTGLLHLDGYYDYLVPLELQEKVLPGTRLLVPFGTRTLEAIVFERVPMITSSGFKSIESVISPIPVFTDGVLKLILSCAERWSANPYDIVKAALPARVASVEKHFPKIDKRSDVARNKVRRVFYQFSPLENEFHSLSAMAVKAEKSGGVILLVPDERDVDELCEAFRILYPDTVYARLDSSLSRTDRYFNFLKIAQGEVPIIVGTRSAIFAPVANLQTIILHRDTSESYYDPRSPGWNARDVALIRSANESVSLVITGHSPSSEVARLIESKWLSATAKRVRLNVTSYAQQMGELLPNRIFAEIREALRHGPVLFLTPRKGYSASITCSKCRNEARCDCGGKLFKKSAGSSPQCAHCSKEFPLWKCNWCGGDRPHLLGRGSQRFAEELGRAFSGQSILSSEGDHILKDIPARPAIVISTPGSIPRVENGYSAVVVLQGNQFFSQSDMRSHERARAQIFQAASRVCSGGKIMLVIDSSHPITASIARWNPSLLSSRELVDRQEASLPPYYRSVQISSQPKEATSLIEGFKKSLTNKRLPATTRILGPALQTDGSVKILLLVDLRDAPLLLTFIHEFMRRRSVSKKPALKYRVDPYSLT</sequence>
<dbReference type="GO" id="GO:0005524">
    <property type="term" value="F:ATP binding"/>
    <property type="evidence" value="ECO:0007669"/>
    <property type="project" value="UniProtKB-KW"/>
</dbReference>
<name>A0A6J7DGM4_9ZZZZ</name>
<keyword evidence="3" id="KW-0238">DNA-binding</keyword>